<dbReference type="AlphaFoldDB" id="A0AAN7YZF8"/>
<organism evidence="2 3">
    <name type="scientific">Xylaria bambusicola</name>
    <dbReference type="NCBI Taxonomy" id="326684"/>
    <lineage>
        <taxon>Eukaryota</taxon>
        <taxon>Fungi</taxon>
        <taxon>Dikarya</taxon>
        <taxon>Ascomycota</taxon>
        <taxon>Pezizomycotina</taxon>
        <taxon>Sordariomycetes</taxon>
        <taxon>Xylariomycetidae</taxon>
        <taxon>Xylariales</taxon>
        <taxon>Xylariaceae</taxon>
        <taxon>Xylaria</taxon>
    </lineage>
</organism>
<evidence type="ECO:0000313" key="3">
    <source>
        <dbReference type="Proteomes" id="UP001305414"/>
    </source>
</evidence>
<dbReference type="EMBL" id="JAWHQM010000019">
    <property type="protein sequence ID" value="KAK5631310.1"/>
    <property type="molecule type" value="Genomic_DNA"/>
</dbReference>
<evidence type="ECO:0000313" key="2">
    <source>
        <dbReference type="EMBL" id="KAK5631310.1"/>
    </source>
</evidence>
<sequence>MAPQTDPNLDADDPPPSYAEATSTSRHRHRNSNSNRIDARRYTLANISSTIIHPVYSHVRSRIDGPVFPQAFSLYCQSLQHYTIGEGQMSPLYAVSTHGPGMQPDMVIHRGISRDCTLFPTWTIL</sequence>
<keyword evidence="3" id="KW-1185">Reference proteome</keyword>
<feature type="region of interest" description="Disordered" evidence="1">
    <location>
        <begin position="1"/>
        <end position="37"/>
    </location>
</feature>
<gene>
    <name evidence="2" type="ORF">RRF57_007024</name>
</gene>
<comment type="caution">
    <text evidence="2">The sequence shown here is derived from an EMBL/GenBank/DDBJ whole genome shotgun (WGS) entry which is preliminary data.</text>
</comment>
<proteinExistence type="predicted"/>
<accession>A0AAN7YZF8</accession>
<reference evidence="2 3" key="1">
    <citation type="submission" date="2023-10" db="EMBL/GenBank/DDBJ databases">
        <title>Draft genome sequence of Xylaria bambusicola isolate GMP-LS, the root and basal stem rot pathogen of sugarcane in Indonesia.</title>
        <authorList>
            <person name="Selvaraj P."/>
            <person name="Muralishankar V."/>
            <person name="Muruganantham S."/>
            <person name="Sp S."/>
            <person name="Haryani S."/>
            <person name="Lau K.J.X."/>
            <person name="Naqvi N.I."/>
        </authorList>
    </citation>
    <scope>NUCLEOTIDE SEQUENCE [LARGE SCALE GENOMIC DNA]</scope>
    <source>
        <strain evidence="2">GMP-LS</strain>
    </source>
</reference>
<name>A0AAN7YZF8_9PEZI</name>
<evidence type="ECO:0000256" key="1">
    <source>
        <dbReference type="SAM" id="MobiDB-lite"/>
    </source>
</evidence>
<protein>
    <submittedName>
        <fullName evidence="2">Uncharacterized protein</fullName>
    </submittedName>
</protein>
<dbReference type="Proteomes" id="UP001305414">
    <property type="component" value="Unassembled WGS sequence"/>
</dbReference>